<feature type="domain" description="DUF58" evidence="2">
    <location>
        <begin position="189"/>
        <end position="306"/>
    </location>
</feature>
<feature type="transmembrane region" description="Helical" evidence="1">
    <location>
        <begin position="29"/>
        <end position="48"/>
    </location>
</feature>
<dbReference type="EMBL" id="LFDV01000002">
    <property type="protein sequence ID" value="KTB48101.1"/>
    <property type="molecule type" value="Genomic_DNA"/>
</dbReference>
<dbReference type="RefSeq" id="WP_058439135.1">
    <property type="nucleotide sequence ID" value="NZ_KQ758903.1"/>
</dbReference>
<name>A0A0W0GHU4_9CHLR</name>
<organism evidence="3 4">
    <name type="scientific">Dehalogenimonas alkenigignens</name>
    <dbReference type="NCBI Taxonomy" id="1217799"/>
    <lineage>
        <taxon>Bacteria</taxon>
        <taxon>Bacillati</taxon>
        <taxon>Chloroflexota</taxon>
        <taxon>Dehalococcoidia</taxon>
        <taxon>Dehalococcoidales</taxon>
        <taxon>Dehalococcoidaceae</taxon>
        <taxon>Dehalogenimonas</taxon>
    </lineage>
</organism>
<accession>A0A0W0GHU4</accession>
<dbReference type="Proteomes" id="UP000053947">
    <property type="component" value="Unassembled WGS sequence"/>
</dbReference>
<dbReference type="OrthoDB" id="140416at2"/>
<evidence type="ECO:0000256" key="1">
    <source>
        <dbReference type="SAM" id="Phobius"/>
    </source>
</evidence>
<keyword evidence="1" id="KW-0472">Membrane</keyword>
<protein>
    <recommendedName>
        <fullName evidence="2">DUF58 domain-containing protein</fullName>
    </recommendedName>
</protein>
<evidence type="ECO:0000313" key="3">
    <source>
        <dbReference type="EMBL" id="KTB48101.1"/>
    </source>
</evidence>
<keyword evidence="4" id="KW-1185">Reference proteome</keyword>
<keyword evidence="1" id="KW-1133">Transmembrane helix</keyword>
<evidence type="ECO:0000313" key="4">
    <source>
        <dbReference type="Proteomes" id="UP000053947"/>
    </source>
</evidence>
<sequence>MRPGVGLLVSTLVLAGAVAVTGSVLALRLFYVWILVLAAGWLWVRLSIRGLSLESGAIPERACAGSSIQQEVSLNSASRLPRFGLTLQAETDLPGADSAPVHEIVSGRGASLQTNYLLVKRGRFHLGRFRLTATDPFGLFHSRTSLGEARQITVHPQAVPLPPFSLLGLAGSGLSRRLPEALSASASSIREYTTGDSLRHVHWTSTAHTGQYMVKVFDADRSRHRAKNYWVILDMAAPAHSGEGSQSTAEYAVTLAAALARKYIAGGFQFGLIASQHEPVVMPAAASQKHLTDILDVLAVIEPRGAMPVAELIARHQGLFGSDSTVVTISPSNSSALTEAYHQLTSRGGAAAFFLIDGADFGGPSPAAAGRSLIQLGAPVYLLRKADSCAQSLEQAAGAPGWVRDWSRS</sequence>
<dbReference type="PANTHER" id="PTHR34351:SF2">
    <property type="entry name" value="DUF58 DOMAIN-CONTAINING PROTEIN"/>
    <property type="match status" value="1"/>
</dbReference>
<keyword evidence="1" id="KW-0812">Transmembrane</keyword>
<gene>
    <name evidence="3" type="ORF">DEALK_09460</name>
</gene>
<evidence type="ECO:0000259" key="2">
    <source>
        <dbReference type="Pfam" id="PF01882"/>
    </source>
</evidence>
<proteinExistence type="predicted"/>
<dbReference type="Pfam" id="PF01882">
    <property type="entry name" value="DUF58"/>
    <property type="match status" value="1"/>
</dbReference>
<dbReference type="PANTHER" id="PTHR34351">
    <property type="entry name" value="SLR1927 PROTEIN-RELATED"/>
    <property type="match status" value="1"/>
</dbReference>
<comment type="caution">
    <text evidence="3">The sequence shown here is derived from an EMBL/GenBank/DDBJ whole genome shotgun (WGS) entry which is preliminary data.</text>
</comment>
<dbReference type="InterPro" id="IPR002881">
    <property type="entry name" value="DUF58"/>
</dbReference>
<reference evidence="3 4" key="1">
    <citation type="submission" date="2015-06" db="EMBL/GenBank/DDBJ databases">
        <title>Genome sequence of the organohalide-respiring Dehalogenimonas alkenigignens type strain (IP3-3T).</title>
        <authorList>
            <person name="Key T.A."/>
            <person name="Richmond D.P."/>
            <person name="Bowman K.S."/>
            <person name="Cho Y.-J."/>
            <person name="Chun J."/>
            <person name="da Costa M.S."/>
            <person name="Rainey F.A."/>
            <person name="Moe W.M."/>
        </authorList>
    </citation>
    <scope>NUCLEOTIDE SEQUENCE [LARGE SCALE GENOMIC DNA]</scope>
    <source>
        <strain evidence="3 4">IP3-3</strain>
    </source>
</reference>
<dbReference type="STRING" id="1217799.DEALK_09460"/>
<dbReference type="AlphaFoldDB" id="A0A0W0GHU4"/>